<dbReference type="Proteomes" id="UP000612055">
    <property type="component" value="Unassembled WGS sequence"/>
</dbReference>
<dbReference type="Pfam" id="PF01485">
    <property type="entry name" value="IBR"/>
    <property type="match status" value="1"/>
</dbReference>
<dbReference type="AlphaFoldDB" id="A0A835Y6Z5"/>
<evidence type="ECO:0000256" key="11">
    <source>
        <dbReference type="PROSITE-ProRule" id="PRU00175"/>
    </source>
</evidence>
<dbReference type="CDD" id="cd20346">
    <property type="entry name" value="BRcat_RBR_ANKIB1"/>
    <property type="match status" value="1"/>
</dbReference>
<comment type="catalytic activity">
    <reaction evidence="1">
        <text>[E2 ubiquitin-conjugating enzyme]-S-ubiquitinyl-L-cysteine + [acceptor protein]-L-lysine = [E2 ubiquitin-conjugating enzyme]-L-cysteine + [acceptor protein]-N(6)-ubiquitinyl-L-lysine.</text>
        <dbReference type="EC" id="2.3.2.31"/>
    </reaction>
</comment>
<reference evidence="15" key="1">
    <citation type="journal article" date="2020" name="bioRxiv">
        <title>Comparative genomics of Chlamydomonas.</title>
        <authorList>
            <person name="Craig R.J."/>
            <person name="Hasan A.R."/>
            <person name="Ness R.W."/>
            <person name="Keightley P.D."/>
        </authorList>
    </citation>
    <scope>NUCLEOTIDE SEQUENCE</scope>
    <source>
        <strain evidence="15">CCAP 11/70</strain>
    </source>
</reference>
<dbReference type="InterPro" id="IPR031127">
    <property type="entry name" value="E3_UB_ligase_RBR"/>
</dbReference>
<evidence type="ECO:0000256" key="4">
    <source>
        <dbReference type="ARBA" id="ARBA00012251"/>
    </source>
</evidence>
<gene>
    <name evidence="15" type="ORF">HYH03_004542</name>
</gene>
<evidence type="ECO:0000313" key="16">
    <source>
        <dbReference type="Proteomes" id="UP000612055"/>
    </source>
</evidence>
<evidence type="ECO:0000256" key="8">
    <source>
        <dbReference type="ARBA" id="ARBA00022771"/>
    </source>
</evidence>
<dbReference type="FunFam" id="3.30.40.10:FF:000019">
    <property type="entry name" value="RBR-type E3 ubiquitin transferase"/>
    <property type="match status" value="1"/>
</dbReference>
<dbReference type="Pfam" id="PF19422">
    <property type="entry name" value="Ariadne"/>
    <property type="match status" value="2"/>
</dbReference>
<dbReference type="Pfam" id="PF00097">
    <property type="entry name" value="zf-C3HC4"/>
    <property type="match status" value="1"/>
</dbReference>
<comment type="caution">
    <text evidence="15">The sequence shown here is derived from an EMBL/GenBank/DDBJ whole genome shotgun (WGS) entry which is preliminary data.</text>
</comment>
<evidence type="ECO:0000256" key="7">
    <source>
        <dbReference type="ARBA" id="ARBA00022737"/>
    </source>
</evidence>
<dbReference type="InterPro" id="IPR045840">
    <property type="entry name" value="Ariadne"/>
</dbReference>
<evidence type="ECO:0000256" key="10">
    <source>
        <dbReference type="ARBA" id="ARBA00022833"/>
    </source>
</evidence>
<dbReference type="InterPro" id="IPR001841">
    <property type="entry name" value="Znf_RING"/>
</dbReference>
<dbReference type="Gene3D" id="1.20.120.1750">
    <property type="match status" value="1"/>
</dbReference>
<dbReference type="Gene3D" id="3.30.40.10">
    <property type="entry name" value="Zinc/RING finger domain, C3HC4 (zinc finger)"/>
    <property type="match status" value="1"/>
</dbReference>
<evidence type="ECO:0000256" key="12">
    <source>
        <dbReference type="SAM" id="MobiDB-lite"/>
    </source>
</evidence>
<dbReference type="SUPFAM" id="SSF57850">
    <property type="entry name" value="RING/U-box"/>
    <property type="match status" value="3"/>
</dbReference>
<dbReference type="PANTHER" id="PTHR11685">
    <property type="entry name" value="RBR FAMILY RING FINGER AND IBR DOMAIN-CONTAINING"/>
    <property type="match status" value="1"/>
</dbReference>
<comment type="function">
    <text evidence="2">Might act as an E3 ubiquitin-protein ligase, or as part of E3 complex, which accepts ubiquitin from specific E2 ubiquitin-conjugating enzymes and then transfers it to substrates.</text>
</comment>
<evidence type="ECO:0000256" key="1">
    <source>
        <dbReference type="ARBA" id="ARBA00001798"/>
    </source>
</evidence>
<dbReference type="OrthoDB" id="10009520at2759"/>
<feature type="domain" description="RING-type" evidence="13">
    <location>
        <begin position="132"/>
        <end position="180"/>
    </location>
</feature>
<evidence type="ECO:0000259" key="14">
    <source>
        <dbReference type="PROSITE" id="PS51873"/>
    </source>
</evidence>
<dbReference type="SMART" id="SM00647">
    <property type="entry name" value="IBR"/>
    <property type="match status" value="2"/>
</dbReference>
<evidence type="ECO:0000256" key="3">
    <source>
        <dbReference type="ARBA" id="ARBA00005884"/>
    </source>
</evidence>
<feature type="compositionally biased region" description="Acidic residues" evidence="12">
    <location>
        <begin position="19"/>
        <end position="30"/>
    </location>
</feature>
<dbReference type="EC" id="2.3.2.31" evidence="4"/>
<protein>
    <recommendedName>
        <fullName evidence="4">RBR-type E3 ubiquitin transferase</fullName>
        <ecNumber evidence="4">2.3.2.31</ecNumber>
    </recommendedName>
</protein>
<keyword evidence="6" id="KW-0479">Metal-binding</keyword>
<dbReference type="GO" id="GO:0061630">
    <property type="term" value="F:ubiquitin protein ligase activity"/>
    <property type="evidence" value="ECO:0007669"/>
    <property type="project" value="UniProtKB-EC"/>
</dbReference>
<sequence>MRDGEDSGEDSGSYVEASDASDYDYEDDSSDGMHMDAHTDGEAGPSTSTGPGWSVLNQEAIERLQAEAVNDVVSILGVKPSVAKTVLMFFRWDKEALLTKVAERDPETVLKHAGVAVGMEAGPSGVVGPITCQVCYSEAEPAEATTMDCGHTFCNDCWRQHFKTQIGDGQARTIRCMAHKCGVVCDEEKVCILLKCDRGPASASGAGAGSGASASGSGASAAAGGSGGSGGAGGETGEALERYTRSLALSYVEDNARVNFCPSVPWCGHAIQVDGDPFVEPECKCGKVFCFKCLKDPHTPCTCKMWDEWDEKIHGDSETRNWFMANTKPCPKCSKPVEKNGGCNLVMCKCGQAFCWLCGAATGTAHTWQKIEGHSCGRWKDELDRKIDAAQRNHKRYMHYFERYKLHMDSYSKEGVKRSDLLRRIGEMVETGIEARDYTWLVRALDQLKVGEGGKREARGEGGGADMGEGGREGCTWLVRALDQLKVARGVLSNSYAFAYFFFGGEMYKEDFSEQDNKRNQDLFEEQQQRLEGEVERLSGLVEECSESLTIDSDARVRVINSTVSIESRIVKFFEMIETDLYGRLQSCSAQIAVYHPKRNLVA</sequence>
<dbReference type="InterPro" id="IPR018957">
    <property type="entry name" value="Znf_C3HC4_RING-type"/>
</dbReference>
<dbReference type="GO" id="GO:0008270">
    <property type="term" value="F:zinc ion binding"/>
    <property type="evidence" value="ECO:0007669"/>
    <property type="project" value="UniProtKB-KW"/>
</dbReference>
<accession>A0A835Y6Z5</accession>
<keyword evidence="9" id="KW-0833">Ubl conjugation pathway</keyword>
<comment type="similarity">
    <text evidence="3">Belongs to the RBR family. Ariadne subfamily.</text>
</comment>
<name>A0A835Y6Z5_9CHLO</name>
<keyword evidence="10" id="KW-0862">Zinc</keyword>
<dbReference type="CDD" id="cd16773">
    <property type="entry name" value="RING-HC_RBR_TRIAD1"/>
    <property type="match status" value="1"/>
</dbReference>
<organism evidence="15 16">
    <name type="scientific">Edaphochlamys debaryana</name>
    <dbReference type="NCBI Taxonomy" id="47281"/>
    <lineage>
        <taxon>Eukaryota</taxon>
        <taxon>Viridiplantae</taxon>
        <taxon>Chlorophyta</taxon>
        <taxon>core chlorophytes</taxon>
        <taxon>Chlorophyceae</taxon>
        <taxon>CS clade</taxon>
        <taxon>Chlamydomonadales</taxon>
        <taxon>Chlamydomonadales incertae sedis</taxon>
        <taxon>Edaphochlamys</taxon>
    </lineage>
</organism>
<dbReference type="Pfam" id="PF21235">
    <property type="entry name" value="UBA_ARI1"/>
    <property type="match status" value="1"/>
</dbReference>
<dbReference type="InterPro" id="IPR044066">
    <property type="entry name" value="TRIAD_supradom"/>
</dbReference>
<evidence type="ECO:0000256" key="6">
    <source>
        <dbReference type="ARBA" id="ARBA00022723"/>
    </source>
</evidence>
<feature type="region of interest" description="Disordered" evidence="12">
    <location>
        <begin position="1"/>
        <end position="53"/>
    </location>
</feature>
<dbReference type="GO" id="GO:0016567">
    <property type="term" value="P:protein ubiquitination"/>
    <property type="evidence" value="ECO:0007669"/>
    <property type="project" value="InterPro"/>
</dbReference>
<evidence type="ECO:0000256" key="2">
    <source>
        <dbReference type="ARBA" id="ARBA00003976"/>
    </source>
</evidence>
<evidence type="ECO:0000259" key="13">
    <source>
        <dbReference type="PROSITE" id="PS50089"/>
    </source>
</evidence>
<dbReference type="CDD" id="cd22586">
    <property type="entry name" value="Rcat_RBR_ARI1-like"/>
    <property type="match status" value="1"/>
</dbReference>
<evidence type="ECO:0000256" key="5">
    <source>
        <dbReference type="ARBA" id="ARBA00022679"/>
    </source>
</evidence>
<keyword evidence="7" id="KW-0677">Repeat</keyword>
<dbReference type="InterPro" id="IPR002867">
    <property type="entry name" value="IBR_dom"/>
</dbReference>
<evidence type="ECO:0000256" key="9">
    <source>
        <dbReference type="ARBA" id="ARBA00022786"/>
    </source>
</evidence>
<evidence type="ECO:0000313" key="15">
    <source>
        <dbReference type="EMBL" id="KAG2497385.1"/>
    </source>
</evidence>
<keyword evidence="8 11" id="KW-0863">Zinc-finger</keyword>
<dbReference type="InterPro" id="IPR013083">
    <property type="entry name" value="Znf_RING/FYVE/PHD"/>
</dbReference>
<dbReference type="PROSITE" id="PS50089">
    <property type="entry name" value="ZF_RING_2"/>
    <property type="match status" value="1"/>
</dbReference>
<dbReference type="InterPro" id="IPR048962">
    <property type="entry name" value="ARIH1-like_UBL"/>
</dbReference>
<keyword evidence="16" id="KW-1185">Reference proteome</keyword>
<feature type="domain" description="RING-type" evidence="14">
    <location>
        <begin position="128"/>
        <end position="380"/>
    </location>
</feature>
<keyword evidence="5" id="KW-0808">Transferase</keyword>
<dbReference type="Pfam" id="PF22191">
    <property type="entry name" value="IBR_1"/>
    <property type="match status" value="1"/>
</dbReference>
<dbReference type="EMBL" id="JAEHOE010000014">
    <property type="protein sequence ID" value="KAG2497385.1"/>
    <property type="molecule type" value="Genomic_DNA"/>
</dbReference>
<dbReference type="PROSITE" id="PS51873">
    <property type="entry name" value="TRIAD"/>
    <property type="match status" value="1"/>
</dbReference>
<proteinExistence type="inferred from homology"/>
<feature type="compositionally biased region" description="Basic and acidic residues" evidence="12">
    <location>
        <begin position="31"/>
        <end position="41"/>
    </location>
</feature>